<feature type="compositionally biased region" description="Basic and acidic residues" evidence="1">
    <location>
        <begin position="457"/>
        <end position="474"/>
    </location>
</feature>
<dbReference type="InterPro" id="IPR043128">
    <property type="entry name" value="Rev_trsase/Diguanyl_cyclase"/>
</dbReference>
<dbReference type="Pfam" id="PF00990">
    <property type="entry name" value="GGDEF"/>
    <property type="match status" value="1"/>
</dbReference>
<feature type="transmembrane region" description="Helical" evidence="2">
    <location>
        <begin position="12"/>
        <end position="34"/>
    </location>
</feature>
<dbReference type="InterPro" id="IPR007892">
    <property type="entry name" value="CHASE4"/>
</dbReference>
<keyword evidence="4" id="KW-0808">Transferase</keyword>
<evidence type="ECO:0000259" key="3">
    <source>
        <dbReference type="PROSITE" id="PS50887"/>
    </source>
</evidence>
<evidence type="ECO:0000256" key="2">
    <source>
        <dbReference type="SAM" id="Phobius"/>
    </source>
</evidence>
<dbReference type="CDD" id="cd01949">
    <property type="entry name" value="GGDEF"/>
    <property type="match status" value="1"/>
</dbReference>
<dbReference type="PANTHER" id="PTHR46663">
    <property type="entry name" value="DIGUANYLATE CYCLASE DGCT-RELATED"/>
    <property type="match status" value="1"/>
</dbReference>
<dbReference type="InterPro" id="IPR052163">
    <property type="entry name" value="DGC-Regulatory_Protein"/>
</dbReference>
<name>A0ABU5HX28_9HYPH</name>
<dbReference type="PROSITE" id="PS50887">
    <property type="entry name" value="GGDEF"/>
    <property type="match status" value="1"/>
</dbReference>
<dbReference type="GO" id="GO:0052621">
    <property type="term" value="F:diguanylate cyclase activity"/>
    <property type="evidence" value="ECO:0007669"/>
    <property type="project" value="UniProtKB-EC"/>
</dbReference>
<feature type="transmembrane region" description="Helical" evidence="2">
    <location>
        <begin position="250"/>
        <end position="270"/>
    </location>
</feature>
<dbReference type="SMART" id="SM00267">
    <property type="entry name" value="GGDEF"/>
    <property type="match status" value="1"/>
</dbReference>
<accession>A0ABU5HX28</accession>
<keyword evidence="2" id="KW-0812">Transmembrane</keyword>
<dbReference type="SUPFAM" id="SSF55073">
    <property type="entry name" value="Nucleotide cyclase"/>
    <property type="match status" value="1"/>
</dbReference>
<dbReference type="EMBL" id="JAXLPB010000001">
    <property type="protein sequence ID" value="MDY8107585.1"/>
    <property type="molecule type" value="Genomic_DNA"/>
</dbReference>
<comment type="caution">
    <text evidence="4">The sequence shown here is derived from an EMBL/GenBank/DDBJ whole genome shotgun (WGS) entry which is preliminary data.</text>
</comment>
<reference evidence="4 5" key="1">
    <citation type="submission" date="2023-12" db="EMBL/GenBank/DDBJ databases">
        <title>Description of Novel Strain Fulvimarina sp. 2208YS6-2-32 isolated from Uroteuthis (Photololigo) edulis.</title>
        <authorList>
            <person name="Park J.-S."/>
        </authorList>
    </citation>
    <scope>NUCLEOTIDE SEQUENCE [LARGE SCALE GENOMIC DNA]</scope>
    <source>
        <strain evidence="4 5">2208YS6-2-32</strain>
    </source>
</reference>
<proteinExistence type="predicted"/>
<dbReference type="InterPro" id="IPR029787">
    <property type="entry name" value="Nucleotide_cyclase"/>
</dbReference>
<evidence type="ECO:0000256" key="1">
    <source>
        <dbReference type="SAM" id="MobiDB-lite"/>
    </source>
</evidence>
<dbReference type="PANTHER" id="PTHR46663:SF2">
    <property type="entry name" value="GGDEF DOMAIN-CONTAINING PROTEIN"/>
    <property type="match status" value="1"/>
</dbReference>
<keyword evidence="4" id="KW-0548">Nucleotidyltransferase</keyword>
<dbReference type="Proteomes" id="UP001294412">
    <property type="component" value="Unassembled WGS sequence"/>
</dbReference>
<dbReference type="RefSeq" id="WP_322184726.1">
    <property type="nucleotide sequence ID" value="NZ_JAXLPB010000001.1"/>
</dbReference>
<keyword evidence="5" id="KW-1185">Reference proteome</keyword>
<organism evidence="4 5">
    <name type="scientific">Fulvimarina uroteuthidis</name>
    <dbReference type="NCBI Taxonomy" id="3098149"/>
    <lineage>
        <taxon>Bacteria</taxon>
        <taxon>Pseudomonadati</taxon>
        <taxon>Pseudomonadota</taxon>
        <taxon>Alphaproteobacteria</taxon>
        <taxon>Hyphomicrobiales</taxon>
        <taxon>Aurantimonadaceae</taxon>
        <taxon>Fulvimarina</taxon>
    </lineage>
</organism>
<evidence type="ECO:0000313" key="4">
    <source>
        <dbReference type="EMBL" id="MDY8107585.1"/>
    </source>
</evidence>
<keyword evidence="2" id="KW-1133">Transmembrane helix</keyword>
<sequence length="483" mass="52059">MSPLEQSVDDALTHVVVLMLALMSVLFIAIISLSQYQTARAQHREAQLAKSTLDVRGDLIGGLAYDYSTWEDLVEKLVAGRDFDWADENVGKWVFDNNHFNVTAIVAPDGSTIYASVDGVRTDADVHTILEGGVDQLIAEFRDGAPGKTHSALLSDKGAPTIAAIAPITPTPDVKKPRSKYHLLIFAETLSGATLNQMGRDYLLPNLRRTGAAINAPNDGISIPLITASGETLGHLTWDGASPGITLLKFAIPIWAVLCIVFALLMKFFMRTVTLSAQRLRASQHRATHDSLTGLGNRALLDDFFELSALLEAGADAKPLSILYLDLDGFKQINDLHGHQAGDEVLRTIGARISAFVTRGDLAVRLGGDEFVLVLNAKWETDGIETVGRTIIESVERPIHVSGGASVSVGVTIGVSLAPHDGTTAETLLRQADDALRYGKALGKRQVFFYRNLPAEPGDRDSRPAGPRTEEPDVRSFPIAIAG</sequence>
<gene>
    <name evidence="4" type="ORF">U0C82_00290</name>
</gene>
<keyword evidence="2" id="KW-0472">Membrane</keyword>
<feature type="region of interest" description="Disordered" evidence="1">
    <location>
        <begin position="453"/>
        <end position="483"/>
    </location>
</feature>
<dbReference type="NCBIfam" id="TIGR00254">
    <property type="entry name" value="GGDEF"/>
    <property type="match status" value="1"/>
</dbReference>
<protein>
    <submittedName>
        <fullName evidence="4">Diguanylate cyclase</fullName>
        <ecNumber evidence="4">2.7.7.65</ecNumber>
    </submittedName>
</protein>
<dbReference type="EC" id="2.7.7.65" evidence="4"/>
<dbReference type="Gene3D" id="3.30.70.270">
    <property type="match status" value="1"/>
</dbReference>
<dbReference type="InterPro" id="IPR000160">
    <property type="entry name" value="GGDEF_dom"/>
</dbReference>
<dbReference type="Pfam" id="PF05228">
    <property type="entry name" value="CHASE4"/>
    <property type="match status" value="1"/>
</dbReference>
<evidence type="ECO:0000313" key="5">
    <source>
        <dbReference type="Proteomes" id="UP001294412"/>
    </source>
</evidence>
<feature type="domain" description="GGDEF" evidence="3">
    <location>
        <begin position="318"/>
        <end position="452"/>
    </location>
</feature>